<dbReference type="Pfam" id="PF01740">
    <property type="entry name" value="STAS"/>
    <property type="match status" value="1"/>
</dbReference>
<dbReference type="NCBIfam" id="TIGR00815">
    <property type="entry name" value="sulP"/>
    <property type="match status" value="1"/>
</dbReference>
<evidence type="ECO:0000256" key="4">
    <source>
        <dbReference type="ARBA" id="ARBA00023136"/>
    </source>
</evidence>
<keyword evidence="4 5" id="KW-0472">Membrane</keyword>
<dbReference type="AlphaFoldDB" id="A0A238U7U8"/>
<evidence type="ECO:0000256" key="1">
    <source>
        <dbReference type="ARBA" id="ARBA00004141"/>
    </source>
</evidence>
<name>A0A238U7U8_9FLAO</name>
<dbReference type="PANTHER" id="PTHR11814">
    <property type="entry name" value="SULFATE TRANSPORTER"/>
    <property type="match status" value="1"/>
</dbReference>
<dbReference type="GO" id="GO:0004089">
    <property type="term" value="F:carbonate dehydratase activity"/>
    <property type="evidence" value="ECO:0007669"/>
    <property type="project" value="UniProtKB-EC"/>
</dbReference>
<keyword evidence="2 5" id="KW-0812">Transmembrane</keyword>
<feature type="transmembrane region" description="Helical" evidence="5">
    <location>
        <begin position="254"/>
        <end position="276"/>
    </location>
</feature>
<dbReference type="PROSITE" id="PS01130">
    <property type="entry name" value="SLC26A"/>
    <property type="match status" value="1"/>
</dbReference>
<evidence type="ECO:0000259" key="6">
    <source>
        <dbReference type="PROSITE" id="PS50801"/>
    </source>
</evidence>
<dbReference type="Proteomes" id="UP000215214">
    <property type="component" value="Chromosome TJEJU"/>
</dbReference>
<dbReference type="GO" id="GO:0016020">
    <property type="term" value="C:membrane"/>
    <property type="evidence" value="ECO:0007669"/>
    <property type="project" value="UniProtKB-SubCell"/>
</dbReference>
<feature type="transmembrane region" description="Helical" evidence="5">
    <location>
        <begin position="25"/>
        <end position="45"/>
    </location>
</feature>
<dbReference type="EMBL" id="LT899436">
    <property type="protein sequence ID" value="SNR14574.1"/>
    <property type="molecule type" value="Genomic_DNA"/>
</dbReference>
<organism evidence="7 8">
    <name type="scientific">Tenacibaculum jejuense</name>
    <dbReference type="NCBI Taxonomy" id="584609"/>
    <lineage>
        <taxon>Bacteria</taxon>
        <taxon>Pseudomonadati</taxon>
        <taxon>Bacteroidota</taxon>
        <taxon>Flavobacteriia</taxon>
        <taxon>Flavobacteriales</taxon>
        <taxon>Flavobacteriaceae</taxon>
        <taxon>Tenacibaculum</taxon>
    </lineage>
</organism>
<dbReference type="Gene3D" id="3.30.750.24">
    <property type="entry name" value="STAS domain"/>
    <property type="match status" value="1"/>
</dbReference>
<feature type="transmembrane region" description="Helical" evidence="5">
    <location>
        <begin position="51"/>
        <end position="67"/>
    </location>
</feature>
<dbReference type="RefSeq" id="WP_095069646.1">
    <property type="nucleotide sequence ID" value="NZ_LT899436.1"/>
</dbReference>
<evidence type="ECO:0000256" key="5">
    <source>
        <dbReference type="SAM" id="Phobius"/>
    </source>
</evidence>
<dbReference type="CDD" id="cd07042">
    <property type="entry name" value="STAS_SulP_like_sulfate_transporter"/>
    <property type="match status" value="1"/>
</dbReference>
<dbReference type="InterPro" id="IPR002645">
    <property type="entry name" value="STAS_dom"/>
</dbReference>
<keyword evidence="3 5" id="KW-1133">Transmembrane helix</keyword>
<feature type="domain" description="STAS" evidence="6">
    <location>
        <begin position="440"/>
        <end position="555"/>
    </location>
</feature>
<proteinExistence type="predicted"/>
<keyword evidence="7" id="KW-0456">Lyase</keyword>
<protein>
    <submittedName>
        <fullName evidence="7">Sulfate permease</fullName>
        <ecNumber evidence="7">4.2.1.1</ecNumber>
    </submittedName>
</protein>
<feature type="transmembrane region" description="Helical" evidence="5">
    <location>
        <begin position="74"/>
        <end position="94"/>
    </location>
</feature>
<dbReference type="KEGG" id="tje:TJEJU_0803"/>
<feature type="transmembrane region" description="Helical" evidence="5">
    <location>
        <begin position="100"/>
        <end position="121"/>
    </location>
</feature>
<dbReference type="InterPro" id="IPR018045">
    <property type="entry name" value="S04_transporter_CS"/>
</dbReference>
<feature type="transmembrane region" description="Helical" evidence="5">
    <location>
        <begin position="375"/>
        <end position="395"/>
    </location>
</feature>
<keyword evidence="8" id="KW-1185">Reference proteome</keyword>
<dbReference type="EC" id="4.2.1.1" evidence="7"/>
<dbReference type="InterPro" id="IPR036513">
    <property type="entry name" value="STAS_dom_sf"/>
</dbReference>
<dbReference type="GO" id="GO:0008271">
    <property type="term" value="F:secondary active sulfate transmembrane transporter activity"/>
    <property type="evidence" value="ECO:0007669"/>
    <property type="project" value="InterPro"/>
</dbReference>
<reference evidence="7 8" key="1">
    <citation type="submission" date="2017-07" db="EMBL/GenBank/DDBJ databases">
        <authorList>
            <person name="Sun Z.S."/>
            <person name="Albrecht U."/>
            <person name="Echele G."/>
            <person name="Lee C.C."/>
        </authorList>
    </citation>
    <scope>NUCLEOTIDE SEQUENCE [LARGE SCALE GENOMIC DNA]</scope>
    <source>
        <strain evidence="8">type strain: KCTC 22618</strain>
    </source>
</reference>
<evidence type="ECO:0000313" key="8">
    <source>
        <dbReference type="Proteomes" id="UP000215214"/>
    </source>
</evidence>
<dbReference type="InterPro" id="IPR011547">
    <property type="entry name" value="SLC26A/SulP_dom"/>
</dbReference>
<feature type="transmembrane region" description="Helical" evidence="5">
    <location>
        <begin position="183"/>
        <end position="200"/>
    </location>
</feature>
<feature type="transmembrane region" description="Helical" evidence="5">
    <location>
        <begin position="207"/>
        <end position="234"/>
    </location>
</feature>
<sequence>MRIQKIIPLLEWLPKYKKSQFKGDVVAGLTVATVLIPQGIAYALIAGLPPIYGLYSALIPQVIYAIFGSSRQVAIGPVATDSLIVAASISTIALMGSESYIAMAIFLALLVGSIQFLMGVFRLGFIVNFLSRPVITGFTSAVAITIGLNQFKNFFGVDFLQSDQIHILLEDILTRITELETKTTIIGIVTSIIIIVLRGINKKIPNALIVVVLGIVLMYAFETFFFGVAIVESIPSGLPSFAVPELNFGLVRELLPMAFTLVMVGYLETISIGKYLESQQDEYKIDPNQELIALGLSNIFGSFFKSYPSTSSFSRSAINFDAGARTGVAAFISAGLVVLTLLYLTPVFYYLPKTVLAAIIIVAVFRLVNVKEARFLWKANILDFWLLIATFLATLFFGIEYGILIGVSLSLIVLIYRTSRPNVVELGKVPDSDFYRNKNRFKEVLLDNEVLVFRFDAQIFYANASYFRERLEHMVNQKGESLKLIVLDAESINRVDSTGIEMLKQQVQFYMNKGITFYLAGVKGPVRDDLFRGGLLEIINLDHFFMRANGAVTFFKTGDNTNQKKYAQYIHQAYK</sequence>
<evidence type="ECO:0000256" key="3">
    <source>
        <dbReference type="ARBA" id="ARBA00022989"/>
    </source>
</evidence>
<gene>
    <name evidence="7" type="primary">sulP</name>
    <name evidence="7" type="ORF">TJEJU_0803</name>
</gene>
<feature type="transmembrane region" description="Helical" evidence="5">
    <location>
        <begin position="350"/>
        <end position="368"/>
    </location>
</feature>
<dbReference type="SUPFAM" id="SSF52091">
    <property type="entry name" value="SpoIIaa-like"/>
    <property type="match status" value="1"/>
</dbReference>
<evidence type="ECO:0000313" key="7">
    <source>
        <dbReference type="EMBL" id="SNR14574.1"/>
    </source>
</evidence>
<feature type="transmembrane region" description="Helical" evidence="5">
    <location>
        <begin position="322"/>
        <end position="344"/>
    </location>
</feature>
<evidence type="ECO:0000256" key="2">
    <source>
        <dbReference type="ARBA" id="ARBA00022692"/>
    </source>
</evidence>
<feature type="transmembrane region" description="Helical" evidence="5">
    <location>
        <begin position="133"/>
        <end position="151"/>
    </location>
</feature>
<comment type="subcellular location">
    <subcellularLocation>
        <location evidence="1">Membrane</location>
        <topology evidence="1">Multi-pass membrane protein</topology>
    </subcellularLocation>
</comment>
<dbReference type="InterPro" id="IPR001902">
    <property type="entry name" value="SLC26A/SulP_fam"/>
</dbReference>
<accession>A0A238U7U8</accession>
<dbReference type="PROSITE" id="PS50801">
    <property type="entry name" value="STAS"/>
    <property type="match status" value="1"/>
</dbReference>
<dbReference type="Pfam" id="PF00916">
    <property type="entry name" value="Sulfate_transp"/>
    <property type="match status" value="1"/>
</dbReference>
<dbReference type="OrthoDB" id="9771198at2"/>